<proteinExistence type="predicted"/>
<dbReference type="EMBL" id="JARAWJ010000005">
    <property type="protein sequence ID" value="MDX3037237.1"/>
    <property type="molecule type" value="Genomic_DNA"/>
</dbReference>
<feature type="region of interest" description="Disordered" evidence="1">
    <location>
        <begin position="1"/>
        <end position="23"/>
    </location>
</feature>
<evidence type="ECO:0000313" key="2">
    <source>
        <dbReference type="EMBL" id="MDX3037237.1"/>
    </source>
</evidence>
<dbReference type="RefSeq" id="WP_193383358.1">
    <property type="nucleotide sequence ID" value="NZ_JABXWI010000001.1"/>
</dbReference>
<evidence type="ECO:0008006" key="4">
    <source>
        <dbReference type="Google" id="ProtNLM"/>
    </source>
</evidence>
<evidence type="ECO:0000256" key="1">
    <source>
        <dbReference type="SAM" id="MobiDB-lite"/>
    </source>
</evidence>
<feature type="region of interest" description="Disordered" evidence="1">
    <location>
        <begin position="183"/>
        <end position="204"/>
    </location>
</feature>
<comment type="caution">
    <text evidence="2">The sequence shown here is derived from an EMBL/GenBank/DDBJ whole genome shotgun (WGS) entry which is preliminary data.</text>
</comment>
<dbReference type="Proteomes" id="UP001282474">
    <property type="component" value="Unassembled WGS sequence"/>
</dbReference>
<evidence type="ECO:0000313" key="3">
    <source>
        <dbReference type="Proteomes" id="UP001282474"/>
    </source>
</evidence>
<name>A0ABU4MJE3_9ACTN</name>
<feature type="compositionally biased region" description="Low complexity" evidence="1">
    <location>
        <begin position="1"/>
        <end position="13"/>
    </location>
</feature>
<reference evidence="2 3" key="1">
    <citation type="journal article" date="2023" name="Microb. Genom.">
        <title>Mesoterricola silvestris gen. nov., sp. nov., Mesoterricola sediminis sp. nov., Geothrix oryzae sp. nov., Geothrix edaphica sp. nov., Geothrix rubra sp. nov., and Geothrix limicola sp. nov., six novel members of Acidobacteriota isolated from soils.</title>
        <authorList>
            <person name="Weisberg A.J."/>
            <person name="Pearce E."/>
            <person name="Kramer C.G."/>
            <person name="Chang J.H."/>
            <person name="Clarke C.R."/>
        </authorList>
    </citation>
    <scope>NUCLEOTIDE SEQUENCE [LARGE SCALE GENOMIC DNA]</scope>
    <source>
        <strain evidence="2 3">NE20-4-1</strain>
    </source>
</reference>
<keyword evidence="3" id="KW-1185">Reference proteome</keyword>
<feature type="region of interest" description="Disordered" evidence="1">
    <location>
        <begin position="130"/>
        <end position="153"/>
    </location>
</feature>
<protein>
    <recommendedName>
        <fullName evidence="4">Secreted protein</fullName>
    </recommendedName>
</protein>
<accession>A0ABU4MJE3</accession>
<gene>
    <name evidence="2" type="ORF">PV383_08655</name>
</gene>
<organism evidence="2 3">
    <name type="scientific">Streptomyces caniscabiei</name>
    <dbReference type="NCBI Taxonomy" id="2746961"/>
    <lineage>
        <taxon>Bacteria</taxon>
        <taxon>Bacillati</taxon>
        <taxon>Actinomycetota</taxon>
        <taxon>Actinomycetes</taxon>
        <taxon>Kitasatosporales</taxon>
        <taxon>Streptomycetaceae</taxon>
        <taxon>Streptomyces</taxon>
    </lineage>
</organism>
<sequence>MQQATQPTTPAAPSEVRESDREAYRRASALKDRIVEQLATLPRSAAVVGELQGFSVRLNFGTNDSSGVLQFAKVAGIEAISAQERSGTWLEARTRIDDIPVCAEVLMSNEACDAFETPETLAAPVTEQLLEADPSPTGPPPVPLGESPVADDAGAAYDQSVSRYVASLGGSVVALVPAVEATATDDPSTISFAPVTADTIGGEE</sequence>